<organism evidence="1 2">
    <name type="scientific">Coprinellus micaceus</name>
    <name type="common">Glistening ink-cap mushroom</name>
    <name type="synonym">Coprinus micaceus</name>
    <dbReference type="NCBI Taxonomy" id="71717"/>
    <lineage>
        <taxon>Eukaryota</taxon>
        <taxon>Fungi</taxon>
        <taxon>Dikarya</taxon>
        <taxon>Basidiomycota</taxon>
        <taxon>Agaricomycotina</taxon>
        <taxon>Agaricomycetes</taxon>
        <taxon>Agaricomycetidae</taxon>
        <taxon>Agaricales</taxon>
        <taxon>Agaricineae</taxon>
        <taxon>Psathyrellaceae</taxon>
        <taxon>Coprinellus</taxon>
    </lineage>
</organism>
<sequence>MYSFSLSDSVDTGGRLFWSSVLLSSTFAPLVDTCRLGRYLGFPGRIFGAFTRALSLNSRSLSGSIGTFSSILSSESDAPEGHSPSIGVRTELGVPREGPVSLVLFISGKIGWTVRCAFSCWPFRKPKL</sequence>
<dbReference type="EMBL" id="QPFP01000068">
    <property type="protein sequence ID" value="TEB24343.1"/>
    <property type="molecule type" value="Genomic_DNA"/>
</dbReference>
<reference evidence="1 2" key="1">
    <citation type="journal article" date="2019" name="Nat. Ecol. Evol.">
        <title>Megaphylogeny resolves global patterns of mushroom evolution.</title>
        <authorList>
            <person name="Varga T."/>
            <person name="Krizsan K."/>
            <person name="Foldi C."/>
            <person name="Dima B."/>
            <person name="Sanchez-Garcia M."/>
            <person name="Sanchez-Ramirez S."/>
            <person name="Szollosi G.J."/>
            <person name="Szarkandi J.G."/>
            <person name="Papp V."/>
            <person name="Albert L."/>
            <person name="Andreopoulos W."/>
            <person name="Angelini C."/>
            <person name="Antonin V."/>
            <person name="Barry K.W."/>
            <person name="Bougher N.L."/>
            <person name="Buchanan P."/>
            <person name="Buyck B."/>
            <person name="Bense V."/>
            <person name="Catcheside P."/>
            <person name="Chovatia M."/>
            <person name="Cooper J."/>
            <person name="Damon W."/>
            <person name="Desjardin D."/>
            <person name="Finy P."/>
            <person name="Geml J."/>
            <person name="Haridas S."/>
            <person name="Hughes K."/>
            <person name="Justo A."/>
            <person name="Karasinski D."/>
            <person name="Kautmanova I."/>
            <person name="Kiss B."/>
            <person name="Kocsube S."/>
            <person name="Kotiranta H."/>
            <person name="LaButti K.M."/>
            <person name="Lechner B.E."/>
            <person name="Liimatainen K."/>
            <person name="Lipzen A."/>
            <person name="Lukacs Z."/>
            <person name="Mihaltcheva S."/>
            <person name="Morgado L.N."/>
            <person name="Niskanen T."/>
            <person name="Noordeloos M.E."/>
            <person name="Ohm R.A."/>
            <person name="Ortiz-Santana B."/>
            <person name="Ovrebo C."/>
            <person name="Racz N."/>
            <person name="Riley R."/>
            <person name="Savchenko A."/>
            <person name="Shiryaev A."/>
            <person name="Soop K."/>
            <person name="Spirin V."/>
            <person name="Szebenyi C."/>
            <person name="Tomsovsky M."/>
            <person name="Tulloss R.E."/>
            <person name="Uehling J."/>
            <person name="Grigoriev I.V."/>
            <person name="Vagvolgyi C."/>
            <person name="Papp T."/>
            <person name="Martin F.M."/>
            <person name="Miettinen O."/>
            <person name="Hibbett D.S."/>
            <person name="Nagy L.G."/>
        </authorList>
    </citation>
    <scope>NUCLEOTIDE SEQUENCE [LARGE SCALE GENOMIC DNA]</scope>
    <source>
        <strain evidence="1 2">FP101781</strain>
    </source>
</reference>
<proteinExistence type="predicted"/>
<dbReference type="Proteomes" id="UP000298030">
    <property type="component" value="Unassembled WGS sequence"/>
</dbReference>
<dbReference type="AlphaFoldDB" id="A0A4Y7SR55"/>
<comment type="caution">
    <text evidence="1">The sequence shown here is derived from an EMBL/GenBank/DDBJ whole genome shotgun (WGS) entry which is preliminary data.</text>
</comment>
<accession>A0A4Y7SR55</accession>
<evidence type="ECO:0000313" key="2">
    <source>
        <dbReference type="Proteomes" id="UP000298030"/>
    </source>
</evidence>
<gene>
    <name evidence="1" type="ORF">FA13DRAFT_1326115</name>
</gene>
<protein>
    <submittedName>
        <fullName evidence="1">Uncharacterized protein</fullName>
    </submittedName>
</protein>
<evidence type="ECO:0000313" key="1">
    <source>
        <dbReference type="EMBL" id="TEB24343.1"/>
    </source>
</evidence>
<keyword evidence="2" id="KW-1185">Reference proteome</keyword>
<name>A0A4Y7SR55_COPMI</name>